<proteinExistence type="predicted"/>
<evidence type="ECO:0000313" key="1">
    <source>
        <dbReference type="EMBL" id="ERJ60371.1"/>
    </source>
</evidence>
<keyword evidence="2" id="KW-1185">Reference proteome</keyword>
<dbReference type="PATRIC" id="fig|1346330.5.peg.1070"/>
<comment type="caution">
    <text evidence="1">The sequence shown here is derived from an EMBL/GenBank/DDBJ whole genome shotgun (WGS) entry which is preliminary data.</text>
</comment>
<protein>
    <recommendedName>
        <fullName evidence="3">DKNYY family protein</fullName>
    </recommendedName>
</protein>
<reference evidence="1 2" key="1">
    <citation type="journal article" date="2013" name="Genome Announc.">
        <title>The Draft Genome Sequence of Sphingomonas paucimobilis Strain HER1398 (Proteobacteria), Host to the Giant PAU Phage, Indicates That It Is a Member of the Genus Sphingobacterium (Bacteroidetes).</title>
        <authorList>
            <person name="White R.A.III."/>
            <person name="Suttle C.A."/>
        </authorList>
    </citation>
    <scope>NUCLEOTIDE SEQUENCE [LARGE SCALE GENOMIC DNA]</scope>
    <source>
        <strain evidence="1 2">HER1398</strain>
    </source>
</reference>
<accession>U2HF24</accession>
<dbReference type="Proteomes" id="UP000016584">
    <property type="component" value="Unassembled WGS sequence"/>
</dbReference>
<dbReference type="eggNOG" id="ENOG502Z8QC">
    <property type="taxonomic scope" value="Bacteria"/>
</dbReference>
<gene>
    <name evidence="1" type="ORF">M472_16590</name>
</gene>
<dbReference type="STRING" id="1346330.M472_16590"/>
<evidence type="ECO:0000313" key="2">
    <source>
        <dbReference type="Proteomes" id="UP000016584"/>
    </source>
</evidence>
<dbReference type="InterPro" id="IPR027375">
    <property type="entry name" value="DKNYY"/>
</dbReference>
<name>U2HF24_9SPHI</name>
<dbReference type="EMBL" id="ATDL01000006">
    <property type="protein sequence ID" value="ERJ60371.1"/>
    <property type="molecule type" value="Genomic_DNA"/>
</dbReference>
<sequence length="587" mass="67263">MNKKGIKAIKITCATLLVFLLLTTILLIIGEFGTEPSLSNLYRDGKEINGVFTNYNNQIYAVVPSSGYYLIKEADVASFREIDERISNRQFAVDKNNAYCGNQIIKGFDPATARALGEGYFTDGKTTCYCAPMSVPNMDLSGIAFVLKKILYGAGLVDKPQRDIYPLQFLQEGNSMYTTLLKARAVTNGKLVYYQGKLLDKANPLTLQQLPLVYNDGDIRPSFVYLADDKHVYYKNDLLPLQANTELHALAFDAQNQQNYLVDPKEGMVYVNAIPFDKRYAPYKELSLHGGHIFHSFFLSKSGVFYYDAVKKDVMRLDENPFHGSDFKEIEPLIFLDNKRLLYLETSEHWGGRRDPGLKSQSTHIYQMDEPVDPAAWQRIGPVNYNFGAVWKNGLDYFYFDQLGNNQGIRKTIYRIADQATVNKLLEKDVRTDAIRDLIRDGRMIPIKGKEVLRAKTVHRENNYWFIWIILSLTLGVRAVLWFLRKVGVNPQPFTITDKGLKINNLWSKQYELFDIDEVVFFVETALRQPGYNGKFRVHLRNGNTSPKYMFSSQISLHADTKEQLELYIADLQHLLTKHGIKSRVVY</sequence>
<dbReference type="AlphaFoldDB" id="U2HF24"/>
<dbReference type="Pfam" id="PF13644">
    <property type="entry name" value="DKNYY"/>
    <property type="match status" value="1"/>
</dbReference>
<evidence type="ECO:0008006" key="3">
    <source>
        <dbReference type="Google" id="ProtNLM"/>
    </source>
</evidence>
<dbReference type="RefSeq" id="WP_021069248.1">
    <property type="nucleotide sequence ID" value="NZ_ATDL01000006.1"/>
</dbReference>
<dbReference type="OrthoDB" id="8647779at2"/>
<organism evidence="1 2">
    <name type="scientific">Sphingobacterium paucimobilis HER1398</name>
    <dbReference type="NCBI Taxonomy" id="1346330"/>
    <lineage>
        <taxon>Bacteria</taxon>
        <taxon>Pseudomonadati</taxon>
        <taxon>Bacteroidota</taxon>
        <taxon>Sphingobacteriia</taxon>
        <taxon>Sphingobacteriales</taxon>
        <taxon>Sphingobacteriaceae</taxon>
        <taxon>Sphingobacterium</taxon>
    </lineage>
</organism>